<gene>
    <name evidence="2" type="ORF">BDZ94DRAFT_1270249</name>
</gene>
<sequence length="504" mass="56891">MKRIQADDIELDIERVKHDARTTNEVLSEEDTFLLSNLQAEAQRDISSLDNEISQVQEHITQLQDKLQALLNARQKKVEQSSWIQVGLAPQKKIPPEILAEIFLSCLDGQPTNVPPQSSSSEIPWVLCHVCSHWRVVAISDPRLWANINISSSEKVHKAAFCEVLSRSRNLRLVLDACQVESMPNIIDIILKHRERIQSLSLPIKFTNTSLTTKLSRFTKLTTLSLVYRHKSNNFPKPLSPFSLPTALQNLRITSNAPRYMDFRNVGLSLQSTAWAQLRSFQILSPIFINALDILVILGQCHMLSKCEIALETDLRVTLEYPQPITVPALKSITIYPEWFTLGPFLGSLVLPSLTDLVIGPNMQPKWPQDEVLALIQRSRCSLTSFTSRGCCVPSNLVLPLMRAMPDLTVLNIETSISRPIPYEVFNTIQVENLVPALEEIYLLIDNPKTVLDFLEGRWSEGKNKGIQRGTIYFRKEIEEDEGGVAKLQAAMVANDAHITIKFV</sequence>
<comment type="caution">
    <text evidence="2">The sequence shown here is derived from an EMBL/GenBank/DDBJ whole genome shotgun (WGS) entry which is preliminary data.</text>
</comment>
<evidence type="ECO:0000313" key="3">
    <source>
        <dbReference type="Proteomes" id="UP000807353"/>
    </source>
</evidence>
<feature type="coiled-coil region" evidence="1">
    <location>
        <begin position="39"/>
        <end position="80"/>
    </location>
</feature>
<dbReference type="OrthoDB" id="3365698at2759"/>
<evidence type="ECO:0008006" key="4">
    <source>
        <dbReference type="Google" id="ProtNLM"/>
    </source>
</evidence>
<dbReference type="Proteomes" id="UP000807353">
    <property type="component" value="Unassembled WGS sequence"/>
</dbReference>
<organism evidence="2 3">
    <name type="scientific">Collybia nuda</name>
    <dbReference type="NCBI Taxonomy" id="64659"/>
    <lineage>
        <taxon>Eukaryota</taxon>
        <taxon>Fungi</taxon>
        <taxon>Dikarya</taxon>
        <taxon>Basidiomycota</taxon>
        <taxon>Agaricomycotina</taxon>
        <taxon>Agaricomycetes</taxon>
        <taxon>Agaricomycetidae</taxon>
        <taxon>Agaricales</taxon>
        <taxon>Tricholomatineae</taxon>
        <taxon>Clitocybaceae</taxon>
        <taxon>Collybia</taxon>
    </lineage>
</organism>
<keyword evidence="3" id="KW-1185">Reference proteome</keyword>
<reference evidence="2" key="1">
    <citation type="submission" date="2020-11" db="EMBL/GenBank/DDBJ databases">
        <authorList>
            <consortium name="DOE Joint Genome Institute"/>
            <person name="Ahrendt S."/>
            <person name="Riley R."/>
            <person name="Andreopoulos W."/>
            <person name="Labutti K."/>
            <person name="Pangilinan J."/>
            <person name="Ruiz-Duenas F.J."/>
            <person name="Barrasa J.M."/>
            <person name="Sanchez-Garcia M."/>
            <person name="Camarero S."/>
            <person name="Miyauchi S."/>
            <person name="Serrano A."/>
            <person name="Linde D."/>
            <person name="Babiker R."/>
            <person name="Drula E."/>
            <person name="Ayuso-Fernandez I."/>
            <person name="Pacheco R."/>
            <person name="Padilla G."/>
            <person name="Ferreira P."/>
            <person name="Barriuso J."/>
            <person name="Kellner H."/>
            <person name="Castanera R."/>
            <person name="Alfaro M."/>
            <person name="Ramirez L."/>
            <person name="Pisabarro A.G."/>
            <person name="Kuo A."/>
            <person name="Tritt A."/>
            <person name="Lipzen A."/>
            <person name="He G."/>
            <person name="Yan M."/>
            <person name="Ng V."/>
            <person name="Cullen D."/>
            <person name="Martin F."/>
            <person name="Rosso M.-N."/>
            <person name="Henrissat B."/>
            <person name="Hibbett D."/>
            <person name="Martinez A.T."/>
            <person name="Grigoriev I.V."/>
        </authorList>
    </citation>
    <scope>NUCLEOTIDE SEQUENCE</scope>
    <source>
        <strain evidence="2">CBS 247.69</strain>
    </source>
</reference>
<evidence type="ECO:0000313" key="2">
    <source>
        <dbReference type="EMBL" id="KAF9458565.1"/>
    </source>
</evidence>
<name>A0A9P5XXF3_9AGAR</name>
<keyword evidence="1" id="KW-0175">Coiled coil</keyword>
<accession>A0A9P5XXF3</accession>
<dbReference type="Gene3D" id="3.80.10.10">
    <property type="entry name" value="Ribonuclease Inhibitor"/>
    <property type="match status" value="1"/>
</dbReference>
<protein>
    <recommendedName>
        <fullName evidence="4">F-box domain-containing protein</fullName>
    </recommendedName>
</protein>
<dbReference type="InterPro" id="IPR032675">
    <property type="entry name" value="LRR_dom_sf"/>
</dbReference>
<proteinExistence type="predicted"/>
<dbReference type="EMBL" id="MU150336">
    <property type="protein sequence ID" value="KAF9458565.1"/>
    <property type="molecule type" value="Genomic_DNA"/>
</dbReference>
<dbReference type="AlphaFoldDB" id="A0A9P5XXF3"/>
<evidence type="ECO:0000256" key="1">
    <source>
        <dbReference type="SAM" id="Coils"/>
    </source>
</evidence>